<dbReference type="STRING" id="1246637.MTBBW1_1220013"/>
<dbReference type="EMBL" id="FWEV01000027">
    <property type="protein sequence ID" value="SLM28013.1"/>
    <property type="molecule type" value="Genomic_DNA"/>
</dbReference>
<accession>A0A1W1H6C0</accession>
<evidence type="ECO:0000313" key="2">
    <source>
        <dbReference type="Proteomes" id="UP000191931"/>
    </source>
</evidence>
<protein>
    <submittedName>
        <fullName evidence="1">Uncharacterized protein</fullName>
    </submittedName>
</protein>
<name>A0A1W1H6C0_9BACT</name>
<gene>
    <name evidence="1" type="ORF">MTBBW1_1220013</name>
</gene>
<organism evidence="1 2">
    <name type="scientific">Desulfamplus magnetovallimortis</name>
    <dbReference type="NCBI Taxonomy" id="1246637"/>
    <lineage>
        <taxon>Bacteria</taxon>
        <taxon>Pseudomonadati</taxon>
        <taxon>Thermodesulfobacteriota</taxon>
        <taxon>Desulfobacteria</taxon>
        <taxon>Desulfobacterales</taxon>
        <taxon>Desulfobacteraceae</taxon>
        <taxon>Desulfamplus</taxon>
    </lineage>
</organism>
<dbReference type="AlphaFoldDB" id="A0A1W1H6C0"/>
<sequence>MIILKRVFCVLLTKKMKWVDILQIIREKYPTYEVILKTQGS</sequence>
<evidence type="ECO:0000313" key="1">
    <source>
        <dbReference type="EMBL" id="SLM28013.1"/>
    </source>
</evidence>
<reference evidence="1 2" key="1">
    <citation type="submission" date="2017-03" db="EMBL/GenBank/DDBJ databases">
        <authorList>
            <person name="Afonso C.L."/>
            <person name="Miller P.J."/>
            <person name="Scott M.A."/>
            <person name="Spackman E."/>
            <person name="Goraichik I."/>
            <person name="Dimitrov K.M."/>
            <person name="Suarez D.L."/>
            <person name="Swayne D.E."/>
        </authorList>
    </citation>
    <scope>NUCLEOTIDE SEQUENCE [LARGE SCALE GENOMIC DNA]</scope>
    <source>
        <strain evidence="1">PRJEB14757</strain>
    </source>
</reference>
<dbReference type="Proteomes" id="UP000191931">
    <property type="component" value="Unassembled WGS sequence"/>
</dbReference>
<keyword evidence="2" id="KW-1185">Reference proteome</keyword>
<proteinExistence type="predicted"/>